<proteinExistence type="predicted"/>
<dbReference type="InterPro" id="IPR052944">
    <property type="entry name" value="Sporulation_related"/>
</dbReference>
<dbReference type="Gene3D" id="2.50.20.10">
    <property type="entry name" value="Lipoprotein localisation LolA/LolB/LppX"/>
    <property type="match status" value="1"/>
</dbReference>
<dbReference type="InterPro" id="IPR033399">
    <property type="entry name" value="TP_0789-like"/>
</dbReference>
<dbReference type="PANTHER" id="PTHR37507:SF2">
    <property type="entry name" value="SPORULATION PROTEIN YDCC"/>
    <property type="match status" value="1"/>
</dbReference>
<dbReference type="PANTHER" id="PTHR37507">
    <property type="entry name" value="SPORULATION PROTEIN YDCC"/>
    <property type="match status" value="1"/>
</dbReference>
<name>S5ZRA6_9SPIR</name>
<feature type="domain" description="Uncharacterized protein TP-0789" evidence="1">
    <location>
        <begin position="77"/>
        <end position="262"/>
    </location>
</feature>
<protein>
    <recommendedName>
        <fullName evidence="1">Uncharacterized protein TP-0789 domain-containing protein</fullName>
    </recommendedName>
</protein>
<evidence type="ECO:0000313" key="3">
    <source>
        <dbReference type="Proteomes" id="UP000015620"/>
    </source>
</evidence>
<dbReference type="CDD" id="cd16329">
    <property type="entry name" value="LolA_like"/>
    <property type="match status" value="1"/>
</dbReference>
<dbReference type="PATRIC" id="fig|1291379.3.peg.2724"/>
<dbReference type="Proteomes" id="UP000015620">
    <property type="component" value="Chromosome"/>
</dbReference>
<dbReference type="STRING" id="1291379.TPE_2750"/>
<evidence type="ECO:0000313" key="2">
    <source>
        <dbReference type="EMBL" id="AGT45222.1"/>
    </source>
</evidence>
<dbReference type="EMBL" id="CP004120">
    <property type="protein sequence ID" value="AGT45222.1"/>
    <property type="molecule type" value="Genomic_DNA"/>
</dbReference>
<organism evidence="2 3">
    <name type="scientific">Treponema pedis str. T A4</name>
    <dbReference type="NCBI Taxonomy" id="1291379"/>
    <lineage>
        <taxon>Bacteria</taxon>
        <taxon>Pseudomonadati</taxon>
        <taxon>Spirochaetota</taxon>
        <taxon>Spirochaetia</taxon>
        <taxon>Spirochaetales</taxon>
        <taxon>Treponemataceae</taxon>
        <taxon>Treponema</taxon>
    </lineage>
</organism>
<dbReference type="HOGENOM" id="CLU_074356_0_0_12"/>
<keyword evidence="3" id="KW-1185">Reference proteome</keyword>
<gene>
    <name evidence="2" type="ORF">TPE_2750</name>
</gene>
<sequence>MIFWRHKMKKIISIILLVSGLGGVLFAETAEEIVSKARTKSSVNSVATRSKMEIQKSGQTLNILVIDQFSSKDKDGMQRTLISFREPANAKGTRFLMLKKANGSADQRIFLPNLGKVRRIASENEGSESFMGTDFSYNDVSFMDRDVSLDTHTVLREEELGGKQCYVIEAVPKDKKYAYSKMLMWIEKESNTLLKGEFYDAKDKLEKLMELSDYKDVNGIMTPFTTKLSSVKVNTSTIVHIEKIQYGINIPDKLFTSKYLETGK</sequence>
<dbReference type="Pfam" id="PF17131">
    <property type="entry name" value="LolA_like"/>
    <property type="match status" value="1"/>
</dbReference>
<reference evidence="2 3" key="1">
    <citation type="journal article" date="2013" name="PLoS ONE">
        <title>Genome-Wide Relatedness of Treponema pedis, from Gingiva and Necrotic Skin Lesions of Pigs, with the Human Oral Pathogen Treponema denticola.</title>
        <authorList>
            <person name="Svartstrom O."/>
            <person name="Mushtaq M."/>
            <person name="Pringle M."/>
            <person name="Segerman B."/>
        </authorList>
    </citation>
    <scope>NUCLEOTIDE SEQUENCE [LARGE SCALE GENOMIC DNA]</scope>
    <source>
        <strain evidence="2">T A4</strain>
    </source>
</reference>
<dbReference type="KEGG" id="tped:TPE_2750"/>
<accession>S5ZRA6</accession>
<evidence type="ECO:0000259" key="1">
    <source>
        <dbReference type="Pfam" id="PF17131"/>
    </source>
</evidence>
<dbReference type="AlphaFoldDB" id="S5ZRA6"/>